<protein>
    <recommendedName>
        <fullName evidence="3">Alpha/beta hydrolase</fullName>
    </recommendedName>
</protein>
<reference evidence="1 2" key="1">
    <citation type="submission" date="2014-12" db="EMBL/GenBank/DDBJ databases">
        <title>Draft genome sequences of 29 type strains of Enterococci.</title>
        <authorList>
            <person name="Zhong Z."/>
            <person name="Sun Z."/>
            <person name="Liu W."/>
            <person name="Zhang W."/>
            <person name="Zhang H."/>
        </authorList>
    </citation>
    <scope>NUCLEOTIDE SEQUENCE [LARGE SCALE GENOMIC DNA]</scope>
    <source>
        <strain evidence="1 2">DSM 22802</strain>
    </source>
</reference>
<dbReference type="Gene3D" id="3.40.50.1820">
    <property type="entry name" value="alpha/beta hydrolase"/>
    <property type="match status" value="1"/>
</dbReference>
<name>A0A1L8SXM8_9ENTE</name>
<sequence length="287" mass="32286">MQRIIKGIILIVSFLLVFGGIFYAKVRYFSPGALTKQKGIAYSNEPTVFIHGYEGNSFSLGPMLRRLEKSNIAKREMTIVVQADGKLTVEGQLSEQNNNPTIMVLFAKDVTDEITQSKWIDEVMRYLYQHQIRRVNLVSHSMGGVSSLRYLLEYAGNKTPVVDRFVAIAAPFNDLEIAEDTEDVFAYELTEDGPSGETPIYQYFDHSMNRLPANIRVLDVAGDLEDGTESDGSVSTHSAFALRWLFQKHAKSYQELTVKGKSGGHSAITKSSQLEEKLIQFIWKKTT</sequence>
<evidence type="ECO:0008006" key="3">
    <source>
        <dbReference type="Google" id="ProtNLM"/>
    </source>
</evidence>
<proteinExistence type="predicted"/>
<dbReference type="Proteomes" id="UP000183700">
    <property type="component" value="Unassembled WGS sequence"/>
</dbReference>
<comment type="caution">
    <text evidence="1">The sequence shown here is derived from an EMBL/GenBank/DDBJ whole genome shotgun (WGS) entry which is preliminary data.</text>
</comment>
<evidence type="ECO:0000313" key="2">
    <source>
        <dbReference type="Proteomes" id="UP000183700"/>
    </source>
</evidence>
<dbReference type="InterPro" id="IPR010315">
    <property type="entry name" value="DUF915_hydro-like"/>
</dbReference>
<dbReference type="OrthoDB" id="503948at2"/>
<dbReference type="EMBL" id="JXKM01000002">
    <property type="protein sequence ID" value="OJG36797.1"/>
    <property type="molecule type" value="Genomic_DNA"/>
</dbReference>
<gene>
    <name evidence="1" type="ORF">RV00_GL001242</name>
</gene>
<evidence type="ECO:0000313" key="1">
    <source>
        <dbReference type="EMBL" id="OJG36797.1"/>
    </source>
</evidence>
<organism evidence="1 2">
    <name type="scientific">Enterococcus devriesei</name>
    <dbReference type="NCBI Taxonomy" id="319970"/>
    <lineage>
        <taxon>Bacteria</taxon>
        <taxon>Bacillati</taxon>
        <taxon>Bacillota</taxon>
        <taxon>Bacilli</taxon>
        <taxon>Lactobacillales</taxon>
        <taxon>Enterococcaceae</taxon>
        <taxon>Enterococcus</taxon>
    </lineage>
</organism>
<keyword evidence="2" id="KW-1185">Reference proteome</keyword>
<dbReference type="AlphaFoldDB" id="A0A1L8SXM8"/>
<dbReference type="Pfam" id="PF06028">
    <property type="entry name" value="DUF915"/>
    <property type="match status" value="1"/>
</dbReference>
<accession>A0A1L8SXM8</accession>
<dbReference type="RefSeq" id="WP_071861218.1">
    <property type="nucleotide sequence ID" value="NZ_JBHLVS010000012.1"/>
</dbReference>
<dbReference type="STRING" id="319970.RV00_GL001242"/>
<dbReference type="SUPFAM" id="SSF53474">
    <property type="entry name" value="alpha/beta-Hydrolases"/>
    <property type="match status" value="1"/>
</dbReference>
<dbReference type="InterPro" id="IPR029058">
    <property type="entry name" value="AB_hydrolase_fold"/>
</dbReference>